<accession>A0A8J3HBM9</accession>
<evidence type="ECO:0000259" key="1">
    <source>
        <dbReference type="PROSITE" id="PS51186"/>
    </source>
</evidence>
<evidence type="ECO:0000313" key="3">
    <source>
        <dbReference type="Proteomes" id="UP000611500"/>
    </source>
</evidence>
<reference evidence="2" key="1">
    <citation type="journal article" date="2014" name="Int. J. Syst. Evol. Microbiol.">
        <title>Complete genome sequence of Corynebacterium casei LMG S-19264T (=DSM 44701T), isolated from a smear-ripened cheese.</title>
        <authorList>
            <consortium name="US DOE Joint Genome Institute (JGI-PGF)"/>
            <person name="Walter F."/>
            <person name="Albersmeier A."/>
            <person name="Kalinowski J."/>
            <person name="Ruckert C."/>
        </authorList>
    </citation>
    <scope>NUCLEOTIDE SEQUENCE</scope>
    <source>
        <strain evidence="2">CGMCC 1.7081</strain>
    </source>
</reference>
<evidence type="ECO:0000313" key="2">
    <source>
        <dbReference type="EMBL" id="GHG99004.1"/>
    </source>
</evidence>
<gene>
    <name evidence="2" type="ORF">GCM10010961_34760</name>
</gene>
<dbReference type="InterPro" id="IPR000182">
    <property type="entry name" value="GNAT_dom"/>
</dbReference>
<feature type="domain" description="N-acetyltransferase" evidence="1">
    <location>
        <begin position="1"/>
        <end position="146"/>
    </location>
</feature>
<proteinExistence type="predicted"/>
<dbReference type="InterPro" id="IPR016181">
    <property type="entry name" value="Acyl_CoA_acyltransferase"/>
</dbReference>
<dbReference type="SUPFAM" id="SSF55729">
    <property type="entry name" value="Acyl-CoA N-acyltransferases (Nat)"/>
    <property type="match status" value="1"/>
</dbReference>
<comment type="caution">
    <text evidence="2">The sequence shown here is derived from an EMBL/GenBank/DDBJ whole genome shotgun (WGS) entry which is preliminary data.</text>
</comment>
<name>A0A8J3HBM9_9RHOB</name>
<dbReference type="CDD" id="cd04301">
    <property type="entry name" value="NAT_SF"/>
    <property type="match status" value="1"/>
</dbReference>
<dbReference type="RefSeq" id="WP_028094619.1">
    <property type="nucleotide sequence ID" value="NZ_BNAP01000022.1"/>
</dbReference>
<organism evidence="2 3">
    <name type="scientific">Pseudodonghicola xiamenensis</name>
    <dbReference type="NCBI Taxonomy" id="337702"/>
    <lineage>
        <taxon>Bacteria</taxon>
        <taxon>Pseudomonadati</taxon>
        <taxon>Pseudomonadota</taxon>
        <taxon>Alphaproteobacteria</taxon>
        <taxon>Rhodobacterales</taxon>
        <taxon>Paracoccaceae</taxon>
        <taxon>Pseudodonghicola</taxon>
    </lineage>
</organism>
<dbReference type="GO" id="GO:0016747">
    <property type="term" value="F:acyltransferase activity, transferring groups other than amino-acyl groups"/>
    <property type="evidence" value="ECO:0007669"/>
    <property type="project" value="InterPro"/>
</dbReference>
<dbReference type="Proteomes" id="UP000611500">
    <property type="component" value="Unassembled WGS sequence"/>
</dbReference>
<reference evidence="2" key="2">
    <citation type="submission" date="2020-09" db="EMBL/GenBank/DDBJ databases">
        <authorList>
            <person name="Sun Q."/>
            <person name="Zhou Y."/>
        </authorList>
    </citation>
    <scope>NUCLEOTIDE SEQUENCE</scope>
    <source>
        <strain evidence="2">CGMCC 1.7081</strain>
    </source>
</reference>
<dbReference type="Gene3D" id="3.40.630.30">
    <property type="match status" value="1"/>
</dbReference>
<dbReference type="AlphaFoldDB" id="A0A8J3HBM9"/>
<dbReference type="PROSITE" id="PS51186">
    <property type="entry name" value="GNAT"/>
    <property type="match status" value="1"/>
</dbReference>
<protein>
    <submittedName>
        <fullName evidence="2">GNAT family N-acetyltransferase</fullName>
    </submittedName>
</protein>
<dbReference type="Pfam" id="PF00583">
    <property type="entry name" value="Acetyltransf_1"/>
    <property type="match status" value="1"/>
</dbReference>
<sequence>MQIRNECPDDRAIIGGITRAAFATHPFSQQTEAEIIDALRDAGALHLSLVAEEGQDILGHAAFSPVEIDGRPGGWYGLGPISVRPDRQRQGIGGALLREGLAQLKDQGAAGVVLVGDPAYYTRFGPLPGLRFDGAPAHYFMGLVLNGPRATGSVTFHPGFGAH</sequence>
<dbReference type="EMBL" id="BNAP01000022">
    <property type="protein sequence ID" value="GHG99004.1"/>
    <property type="molecule type" value="Genomic_DNA"/>
</dbReference>
<keyword evidence="3" id="KW-1185">Reference proteome</keyword>